<dbReference type="GO" id="GO:0004521">
    <property type="term" value="F:RNA endonuclease activity"/>
    <property type="evidence" value="ECO:0007669"/>
    <property type="project" value="UniProtKB-UniRule"/>
</dbReference>
<keyword evidence="7" id="KW-0963">Cytoplasm</keyword>
<keyword evidence="2 7" id="KW-0540">Nuclease</keyword>
<keyword evidence="4 7" id="KW-0255">Endonuclease</keyword>
<keyword evidence="3 7" id="KW-0479">Metal-binding</keyword>
<organism evidence="8">
    <name type="scientific">candidate division WOR-3 bacterium</name>
    <dbReference type="NCBI Taxonomy" id="2052148"/>
    <lineage>
        <taxon>Bacteria</taxon>
        <taxon>Bacteria division WOR-3</taxon>
    </lineage>
</organism>
<reference evidence="8" key="1">
    <citation type="journal article" date="2020" name="mSystems">
        <title>Genome- and Community-Level Interaction Insights into Carbon Utilization and Element Cycling Functions of Hydrothermarchaeota in Hydrothermal Sediment.</title>
        <authorList>
            <person name="Zhou Z."/>
            <person name="Liu Y."/>
            <person name="Xu W."/>
            <person name="Pan J."/>
            <person name="Luo Z.H."/>
            <person name="Li M."/>
        </authorList>
    </citation>
    <scope>NUCLEOTIDE SEQUENCE [LARGE SCALE GENOMIC DNA]</scope>
    <source>
        <strain evidence="8">SpSt-783</strain>
    </source>
</reference>
<dbReference type="InterPro" id="IPR002036">
    <property type="entry name" value="YbeY"/>
</dbReference>
<feature type="binding site" evidence="7">
    <location>
        <position position="111"/>
    </location>
    <ligand>
        <name>Zn(2+)</name>
        <dbReference type="ChEBI" id="CHEBI:29105"/>
        <note>catalytic</note>
    </ligand>
</feature>
<comment type="cofactor">
    <cofactor evidence="7">
        <name>Zn(2+)</name>
        <dbReference type="ChEBI" id="CHEBI:29105"/>
    </cofactor>
    <text evidence="7">Binds 1 zinc ion.</text>
</comment>
<dbReference type="SUPFAM" id="SSF55486">
    <property type="entry name" value="Metalloproteases ('zincins'), catalytic domain"/>
    <property type="match status" value="1"/>
</dbReference>
<comment type="similarity">
    <text evidence="1 7">Belongs to the endoribonuclease YbeY family.</text>
</comment>
<evidence type="ECO:0000256" key="3">
    <source>
        <dbReference type="ARBA" id="ARBA00022723"/>
    </source>
</evidence>
<evidence type="ECO:0000256" key="2">
    <source>
        <dbReference type="ARBA" id="ARBA00022722"/>
    </source>
</evidence>
<feature type="binding site" evidence="7">
    <location>
        <position position="101"/>
    </location>
    <ligand>
        <name>Zn(2+)</name>
        <dbReference type="ChEBI" id="CHEBI:29105"/>
        <note>catalytic</note>
    </ligand>
</feature>
<dbReference type="EC" id="3.1.-.-" evidence="7"/>
<keyword evidence="7" id="KW-0698">rRNA processing</keyword>
<dbReference type="AlphaFoldDB" id="A0A7C6AGX7"/>
<dbReference type="GO" id="GO:0006364">
    <property type="term" value="P:rRNA processing"/>
    <property type="evidence" value="ECO:0007669"/>
    <property type="project" value="UniProtKB-UniRule"/>
</dbReference>
<comment type="subcellular location">
    <subcellularLocation>
        <location evidence="7">Cytoplasm</location>
    </subcellularLocation>
</comment>
<feature type="binding site" evidence="7">
    <location>
        <position position="105"/>
    </location>
    <ligand>
        <name>Zn(2+)</name>
        <dbReference type="ChEBI" id="CHEBI:29105"/>
        <note>catalytic</note>
    </ligand>
</feature>
<comment type="function">
    <text evidence="7">Single strand-specific metallo-endoribonuclease involved in late-stage 70S ribosome quality control and in maturation of the 3' terminus of the 16S rRNA.</text>
</comment>
<dbReference type="PROSITE" id="PS01306">
    <property type="entry name" value="UPF0054"/>
    <property type="match status" value="1"/>
</dbReference>
<dbReference type="GO" id="GO:0008270">
    <property type="term" value="F:zinc ion binding"/>
    <property type="evidence" value="ECO:0007669"/>
    <property type="project" value="UniProtKB-UniRule"/>
</dbReference>
<proteinExistence type="inferred from homology"/>
<sequence>MKTESGKTRIKIYNLTDNKFCDESRLKKIVMDVLKKERFYSLTLINVIIANASYLKELNKKFFKRNKTTNVISFNLGDTGEIYISNDEVDIAEDLYYYMVHGLLHILGYDHKTKKAESFMDAKCRRYIKKFFSD</sequence>
<evidence type="ECO:0000256" key="1">
    <source>
        <dbReference type="ARBA" id="ARBA00010875"/>
    </source>
</evidence>
<accession>A0A7C6AGX7</accession>
<dbReference type="EMBL" id="DTHJ01000177">
    <property type="protein sequence ID" value="HHS63558.1"/>
    <property type="molecule type" value="Genomic_DNA"/>
</dbReference>
<dbReference type="Pfam" id="PF02130">
    <property type="entry name" value="YbeY"/>
    <property type="match status" value="1"/>
</dbReference>
<dbReference type="GO" id="GO:0004222">
    <property type="term" value="F:metalloendopeptidase activity"/>
    <property type="evidence" value="ECO:0007669"/>
    <property type="project" value="InterPro"/>
</dbReference>
<evidence type="ECO:0000256" key="6">
    <source>
        <dbReference type="ARBA" id="ARBA00022833"/>
    </source>
</evidence>
<keyword evidence="5 7" id="KW-0378">Hydrolase</keyword>
<keyword evidence="6 7" id="KW-0862">Zinc</keyword>
<gene>
    <name evidence="7 8" type="primary">ybeY</name>
    <name evidence="8" type="ORF">ENV70_08140</name>
</gene>
<dbReference type="Gene3D" id="3.40.390.30">
    <property type="entry name" value="Metalloproteases ('zincins'), catalytic domain"/>
    <property type="match status" value="1"/>
</dbReference>
<dbReference type="HAMAP" id="MF_00009">
    <property type="entry name" value="Endoribonucl_YbeY"/>
    <property type="match status" value="1"/>
</dbReference>
<evidence type="ECO:0000256" key="5">
    <source>
        <dbReference type="ARBA" id="ARBA00022801"/>
    </source>
</evidence>
<dbReference type="InterPro" id="IPR023091">
    <property type="entry name" value="MetalPrtase_cat_dom_sf_prd"/>
</dbReference>
<name>A0A7C6AGX7_UNCW3</name>
<protein>
    <recommendedName>
        <fullName evidence="7">Endoribonuclease YbeY</fullName>
        <ecNumber evidence="7">3.1.-.-</ecNumber>
    </recommendedName>
</protein>
<evidence type="ECO:0000256" key="7">
    <source>
        <dbReference type="HAMAP-Rule" id="MF_00009"/>
    </source>
</evidence>
<dbReference type="InterPro" id="IPR020549">
    <property type="entry name" value="YbeY_CS"/>
</dbReference>
<evidence type="ECO:0000256" key="4">
    <source>
        <dbReference type="ARBA" id="ARBA00022759"/>
    </source>
</evidence>
<evidence type="ECO:0000313" key="8">
    <source>
        <dbReference type="EMBL" id="HHS63558.1"/>
    </source>
</evidence>
<keyword evidence="7" id="KW-0690">Ribosome biogenesis</keyword>
<dbReference type="GO" id="GO:0005737">
    <property type="term" value="C:cytoplasm"/>
    <property type="evidence" value="ECO:0007669"/>
    <property type="project" value="UniProtKB-SubCell"/>
</dbReference>
<comment type="caution">
    <text evidence="8">The sequence shown here is derived from an EMBL/GenBank/DDBJ whole genome shotgun (WGS) entry which is preliminary data.</text>
</comment>